<keyword evidence="2" id="KW-0479">Metal-binding</keyword>
<dbReference type="PROSITE" id="PS51891">
    <property type="entry name" value="CENP_V_GFA"/>
    <property type="match status" value="1"/>
</dbReference>
<evidence type="ECO:0000259" key="4">
    <source>
        <dbReference type="PROSITE" id="PS51891"/>
    </source>
</evidence>
<evidence type="ECO:0000256" key="2">
    <source>
        <dbReference type="ARBA" id="ARBA00022723"/>
    </source>
</evidence>
<dbReference type="Pfam" id="PF04828">
    <property type="entry name" value="GFA"/>
    <property type="match status" value="1"/>
</dbReference>
<protein>
    <submittedName>
        <fullName evidence="5">GFA family protein</fullName>
    </submittedName>
</protein>
<dbReference type="InterPro" id="IPR011057">
    <property type="entry name" value="Mss4-like_sf"/>
</dbReference>
<dbReference type="InterPro" id="IPR006913">
    <property type="entry name" value="CENP-V/GFA"/>
</dbReference>
<evidence type="ECO:0000256" key="1">
    <source>
        <dbReference type="ARBA" id="ARBA00005495"/>
    </source>
</evidence>
<accession>A0ABW7EYT8</accession>
<dbReference type="EMBL" id="JBIGHV010000002">
    <property type="protein sequence ID" value="MFG6429401.1"/>
    <property type="molecule type" value="Genomic_DNA"/>
</dbReference>
<name>A0ABW7EYT8_9BURK</name>
<dbReference type="PANTHER" id="PTHR28620">
    <property type="entry name" value="CENTROMERE PROTEIN V"/>
    <property type="match status" value="1"/>
</dbReference>
<evidence type="ECO:0000313" key="5">
    <source>
        <dbReference type="EMBL" id="MFG6429401.1"/>
    </source>
</evidence>
<feature type="domain" description="CENP-V/GFA" evidence="4">
    <location>
        <begin position="4"/>
        <end position="112"/>
    </location>
</feature>
<proteinExistence type="inferred from homology"/>
<dbReference type="Gene3D" id="2.170.150.70">
    <property type="match status" value="1"/>
</dbReference>
<keyword evidence="6" id="KW-1185">Reference proteome</keyword>
<comment type="caution">
    <text evidence="5">The sequence shown here is derived from an EMBL/GenBank/DDBJ whole genome shotgun (WGS) entry which is preliminary data.</text>
</comment>
<evidence type="ECO:0000313" key="6">
    <source>
        <dbReference type="Proteomes" id="UP001606210"/>
    </source>
</evidence>
<organism evidence="5 6">
    <name type="scientific">Pelomonas parva</name>
    <dbReference type="NCBI Taxonomy" id="3299032"/>
    <lineage>
        <taxon>Bacteria</taxon>
        <taxon>Pseudomonadati</taxon>
        <taxon>Pseudomonadota</taxon>
        <taxon>Betaproteobacteria</taxon>
        <taxon>Burkholderiales</taxon>
        <taxon>Sphaerotilaceae</taxon>
        <taxon>Roseateles</taxon>
    </lineage>
</organism>
<reference evidence="5 6" key="1">
    <citation type="submission" date="2024-08" db="EMBL/GenBank/DDBJ databases">
        <authorList>
            <person name="Lu H."/>
        </authorList>
    </citation>
    <scope>NUCLEOTIDE SEQUENCE [LARGE SCALE GENOMIC DNA]</scope>
    <source>
        <strain evidence="5 6">LYH14W</strain>
    </source>
</reference>
<comment type="similarity">
    <text evidence="1">Belongs to the Gfa family.</text>
</comment>
<dbReference type="InterPro" id="IPR052355">
    <property type="entry name" value="CENP-V-like"/>
</dbReference>
<gene>
    <name evidence="5" type="ORF">ACG00Y_05740</name>
</gene>
<keyword evidence="3" id="KW-0862">Zinc</keyword>
<dbReference type="Proteomes" id="UP001606210">
    <property type="component" value="Unassembled WGS sequence"/>
</dbReference>
<sequence length="116" mass="12671">MTTHQGSCHCGRIKFEVDGEIDSGLSCNCSICQRKGSLLWFVPRTALRLLTPESDLASYTFNKHVIQHRFCPTCGIHPYGEGKAPNGDAVAAVNIRCIEGIDLAAVPVHQYDGRAK</sequence>
<dbReference type="RefSeq" id="WP_394476821.1">
    <property type="nucleotide sequence ID" value="NZ_JBIGHV010000002.1"/>
</dbReference>
<dbReference type="SUPFAM" id="SSF51316">
    <property type="entry name" value="Mss4-like"/>
    <property type="match status" value="1"/>
</dbReference>
<evidence type="ECO:0000256" key="3">
    <source>
        <dbReference type="ARBA" id="ARBA00022833"/>
    </source>
</evidence>
<dbReference type="PANTHER" id="PTHR28620:SF1">
    <property type="entry name" value="CENP-V_GFA DOMAIN-CONTAINING PROTEIN"/>
    <property type="match status" value="1"/>
</dbReference>